<accession>A0A5C3MTX3</accession>
<proteinExistence type="predicted"/>
<evidence type="ECO:0000313" key="1">
    <source>
        <dbReference type="EMBL" id="TFK48265.1"/>
    </source>
</evidence>
<dbReference type="AlphaFoldDB" id="A0A5C3MTX3"/>
<organism evidence="1 2">
    <name type="scientific">Heliocybe sulcata</name>
    <dbReference type="NCBI Taxonomy" id="5364"/>
    <lineage>
        <taxon>Eukaryota</taxon>
        <taxon>Fungi</taxon>
        <taxon>Dikarya</taxon>
        <taxon>Basidiomycota</taxon>
        <taxon>Agaricomycotina</taxon>
        <taxon>Agaricomycetes</taxon>
        <taxon>Gloeophyllales</taxon>
        <taxon>Gloeophyllaceae</taxon>
        <taxon>Heliocybe</taxon>
    </lineage>
</organism>
<dbReference type="Proteomes" id="UP000305948">
    <property type="component" value="Unassembled WGS sequence"/>
</dbReference>
<evidence type="ECO:0000313" key="2">
    <source>
        <dbReference type="Proteomes" id="UP000305948"/>
    </source>
</evidence>
<keyword evidence="2" id="KW-1185">Reference proteome</keyword>
<dbReference type="EMBL" id="ML213520">
    <property type="protein sequence ID" value="TFK48265.1"/>
    <property type="molecule type" value="Genomic_DNA"/>
</dbReference>
<sequence>MASRLESLPHPILEECGWHVALSSKWGSLGNLPSLLLSSRRLHAALSYPSSTSLYARLFGAIFPVNHFFAPSPSMTDATVAKELVERFRTIRRVRMCLLDEGFVPVDLWRLYLMLLESDGALVEPFHKIGLPIYLTSFYQTCLYRFANKNQGWPRTDDVAALAMWVSWYTMTEESIHAESMETREEVLTRIRPFAMNCLQMSTSLRALSSLSEAGSRDISGLSAQALCNVTHFSQRLILSCPNLSSAAILLTFARKDALVLRTPQHLNPAVPHQGAGPTYQDCRQFQMQSKPKSSPPIALRRQTLPPHGVSGPAVCSDDIRRLFFVHRFQDTLEGRSLYTPGRMSGSWSGKLFVSPLIRCCSGITAAQLPDFLCQRPLQCNLREYIRHDANPGRPQHQDVWRASDDDAVSWCQDMQRFDIVRQTNSIELHERVSGRILRYELMPTPHVGSIYGSGSSQTEDVVIAGETDSEHDRAWGAFLFFGTVRLQDGRVILRRYPVRKRNDDPSQPEFGAWVFEGYVHAGSTFVGRWRPDPTLHSSGGCEGIFRLNKRVQDRPFIEAGIRASL</sequence>
<dbReference type="OrthoDB" id="3007819at2759"/>
<name>A0A5C3MTX3_9AGAM</name>
<reference evidence="1 2" key="1">
    <citation type="journal article" date="2019" name="Nat. Ecol. Evol.">
        <title>Megaphylogeny resolves global patterns of mushroom evolution.</title>
        <authorList>
            <person name="Varga T."/>
            <person name="Krizsan K."/>
            <person name="Foldi C."/>
            <person name="Dima B."/>
            <person name="Sanchez-Garcia M."/>
            <person name="Sanchez-Ramirez S."/>
            <person name="Szollosi G.J."/>
            <person name="Szarkandi J.G."/>
            <person name="Papp V."/>
            <person name="Albert L."/>
            <person name="Andreopoulos W."/>
            <person name="Angelini C."/>
            <person name="Antonin V."/>
            <person name="Barry K.W."/>
            <person name="Bougher N.L."/>
            <person name="Buchanan P."/>
            <person name="Buyck B."/>
            <person name="Bense V."/>
            <person name="Catcheside P."/>
            <person name="Chovatia M."/>
            <person name="Cooper J."/>
            <person name="Damon W."/>
            <person name="Desjardin D."/>
            <person name="Finy P."/>
            <person name="Geml J."/>
            <person name="Haridas S."/>
            <person name="Hughes K."/>
            <person name="Justo A."/>
            <person name="Karasinski D."/>
            <person name="Kautmanova I."/>
            <person name="Kiss B."/>
            <person name="Kocsube S."/>
            <person name="Kotiranta H."/>
            <person name="LaButti K.M."/>
            <person name="Lechner B.E."/>
            <person name="Liimatainen K."/>
            <person name="Lipzen A."/>
            <person name="Lukacs Z."/>
            <person name="Mihaltcheva S."/>
            <person name="Morgado L.N."/>
            <person name="Niskanen T."/>
            <person name="Noordeloos M.E."/>
            <person name="Ohm R.A."/>
            <person name="Ortiz-Santana B."/>
            <person name="Ovrebo C."/>
            <person name="Racz N."/>
            <person name="Riley R."/>
            <person name="Savchenko A."/>
            <person name="Shiryaev A."/>
            <person name="Soop K."/>
            <person name="Spirin V."/>
            <person name="Szebenyi C."/>
            <person name="Tomsovsky M."/>
            <person name="Tulloss R.E."/>
            <person name="Uehling J."/>
            <person name="Grigoriev I.V."/>
            <person name="Vagvolgyi C."/>
            <person name="Papp T."/>
            <person name="Martin F.M."/>
            <person name="Miettinen O."/>
            <person name="Hibbett D.S."/>
            <person name="Nagy L.G."/>
        </authorList>
    </citation>
    <scope>NUCLEOTIDE SEQUENCE [LARGE SCALE GENOMIC DNA]</scope>
    <source>
        <strain evidence="1 2">OMC1185</strain>
    </source>
</reference>
<evidence type="ECO:0008006" key="3">
    <source>
        <dbReference type="Google" id="ProtNLM"/>
    </source>
</evidence>
<gene>
    <name evidence="1" type="ORF">OE88DRAFT_1664746</name>
</gene>
<protein>
    <recommendedName>
        <fullName evidence="3">F-box domain-containing protein</fullName>
    </recommendedName>
</protein>